<reference evidence="6" key="1">
    <citation type="submission" date="2025-08" db="UniProtKB">
        <authorList>
            <consortium name="RefSeq"/>
        </authorList>
    </citation>
    <scope>IDENTIFICATION</scope>
</reference>
<sequence>MDKETVADLHKGLFTLVFSSPEAIMSPTWWEWVRLNRKKIALLCIDEAHCLTKCHVKLLSNRGETFRDHYLSITELGSRLPKTPVMMLTATATPVMVEQIIGHMHLKQDAVVYVTLLPDRPNIHLEVKTVNIKSFEDTLGWYLAELKSKVDSAPKAIIYARQVDQVGEIYHWLMRELGSSAFAIDTPAEVHNRTVEMYHAATDVDSQRRIASTIADTTSSIRCVVATIAFGLGINISNVDYVLHWGPSGDIMSYWQEVGRCARDGRVGKAILYIYPGSIDKRRVDEPMRNFLLSAQTGEQCIRKSILQFLFLPGMNVKSLEHCSAIPSCCSVCNKEKK</sequence>
<dbReference type="PROSITE" id="PS51194">
    <property type="entry name" value="HELICASE_CTER"/>
    <property type="match status" value="1"/>
</dbReference>
<protein>
    <recommendedName>
        <fullName evidence="3">DNA 3'-5' helicase</fullName>
        <ecNumber evidence="3">5.6.2.4</ecNumber>
    </recommendedName>
</protein>
<evidence type="ECO:0000256" key="2">
    <source>
        <dbReference type="ARBA" id="ARBA00034617"/>
    </source>
</evidence>
<dbReference type="InterPro" id="IPR027417">
    <property type="entry name" value="P-loop_NTPase"/>
</dbReference>
<dbReference type="SMART" id="SM00490">
    <property type="entry name" value="HELICc"/>
    <property type="match status" value="1"/>
</dbReference>
<dbReference type="PANTHER" id="PTHR13710">
    <property type="entry name" value="DNA HELICASE RECQ FAMILY MEMBER"/>
    <property type="match status" value="1"/>
</dbReference>
<evidence type="ECO:0000256" key="1">
    <source>
        <dbReference type="ARBA" id="ARBA00005446"/>
    </source>
</evidence>
<dbReference type="Proteomes" id="UP000695022">
    <property type="component" value="Unplaced"/>
</dbReference>
<feature type="domain" description="Helicase C-terminal" evidence="4">
    <location>
        <begin position="138"/>
        <end position="318"/>
    </location>
</feature>
<accession>A0ABM1E3N4</accession>
<dbReference type="EC" id="5.6.2.4" evidence="3"/>
<evidence type="ECO:0000313" key="5">
    <source>
        <dbReference type="Proteomes" id="UP000695022"/>
    </source>
</evidence>
<dbReference type="PANTHER" id="PTHR13710:SF157">
    <property type="entry name" value="DNA HELICASE"/>
    <property type="match status" value="1"/>
</dbReference>
<evidence type="ECO:0000313" key="6">
    <source>
        <dbReference type="RefSeq" id="XP_014666805.1"/>
    </source>
</evidence>
<proteinExistence type="inferred from homology"/>
<name>A0ABM1E3N4_PRICU</name>
<dbReference type="SUPFAM" id="SSF52540">
    <property type="entry name" value="P-loop containing nucleoside triphosphate hydrolases"/>
    <property type="match status" value="1"/>
</dbReference>
<comment type="catalytic activity">
    <reaction evidence="2">
        <text>Couples ATP hydrolysis with the unwinding of duplex DNA by translocating in the 3'-5' direction.</text>
        <dbReference type="EC" id="5.6.2.4"/>
    </reaction>
</comment>
<dbReference type="RefSeq" id="XP_014666805.1">
    <property type="nucleotide sequence ID" value="XM_014811319.1"/>
</dbReference>
<evidence type="ECO:0000259" key="4">
    <source>
        <dbReference type="PROSITE" id="PS51194"/>
    </source>
</evidence>
<keyword evidence="5" id="KW-1185">Reference proteome</keyword>
<gene>
    <name evidence="6" type="primary">LOC106808558</name>
</gene>
<organism evidence="5 6">
    <name type="scientific">Priapulus caudatus</name>
    <name type="common">Priapulid worm</name>
    <dbReference type="NCBI Taxonomy" id="37621"/>
    <lineage>
        <taxon>Eukaryota</taxon>
        <taxon>Metazoa</taxon>
        <taxon>Ecdysozoa</taxon>
        <taxon>Scalidophora</taxon>
        <taxon>Priapulida</taxon>
        <taxon>Priapulimorpha</taxon>
        <taxon>Priapulimorphida</taxon>
        <taxon>Priapulidae</taxon>
        <taxon>Priapulus</taxon>
    </lineage>
</organism>
<dbReference type="Gene3D" id="3.40.50.300">
    <property type="entry name" value="P-loop containing nucleotide triphosphate hydrolases"/>
    <property type="match status" value="2"/>
</dbReference>
<comment type="similarity">
    <text evidence="1">Belongs to the helicase family. RecQ subfamily.</text>
</comment>
<evidence type="ECO:0000256" key="3">
    <source>
        <dbReference type="ARBA" id="ARBA00034808"/>
    </source>
</evidence>
<dbReference type="GeneID" id="106808558"/>
<dbReference type="Pfam" id="PF00271">
    <property type="entry name" value="Helicase_C"/>
    <property type="match status" value="1"/>
</dbReference>
<dbReference type="InterPro" id="IPR001650">
    <property type="entry name" value="Helicase_C-like"/>
</dbReference>